<gene>
    <name evidence="3" type="ORF">GCM10009817_29310</name>
</gene>
<dbReference type="Gene3D" id="3.75.10.10">
    <property type="entry name" value="L-arginine/glycine Amidinotransferase, Chain A"/>
    <property type="match status" value="1"/>
</dbReference>
<evidence type="ECO:0000313" key="4">
    <source>
        <dbReference type="Proteomes" id="UP001500013"/>
    </source>
</evidence>
<dbReference type="EMBL" id="BAAAPU010000008">
    <property type="protein sequence ID" value="GAA1985922.1"/>
    <property type="molecule type" value="Genomic_DNA"/>
</dbReference>
<keyword evidence="1" id="KW-0378">Hydrolase</keyword>
<proteinExistence type="predicted"/>
<dbReference type="SUPFAM" id="SSF55909">
    <property type="entry name" value="Pentein"/>
    <property type="match status" value="1"/>
</dbReference>
<evidence type="ECO:0000256" key="1">
    <source>
        <dbReference type="ARBA" id="ARBA00022801"/>
    </source>
</evidence>
<name>A0ABN2SH09_9MICO</name>
<comment type="caution">
    <text evidence="3">The sequence shown here is derived from an EMBL/GenBank/DDBJ whole genome shotgun (WGS) entry which is preliminary data.</text>
</comment>
<feature type="region of interest" description="Disordered" evidence="2">
    <location>
        <begin position="1"/>
        <end position="28"/>
    </location>
</feature>
<dbReference type="Pfam" id="PF04371">
    <property type="entry name" value="PAD_porph"/>
    <property type="match status" value="1"/>
</dbReference>
<dbReference type="Proteomes" id="UP001500013">
    <property type="component" value="Unassembled WGS sequence"/>
</dbReference>
<dbReference type="PANTHER" id="PTHR31377:SF0">
    <property type="entry name" value="AGMATINE DEIMINASE-RELATED"/>
    <property type="match status" value="1"/>
</dbReference>
<dbReference type="InterPro" id="IPR007466">
    <property type="entry name" value="Peptidyl-Arg-deiminase_porph"/>
</dbReference>
<organism evidence="3 4">
    <name type="scientific">Terrabacter lapilli</name>
    <dbReference type="NCBI Taxonomy" id="436231"/>
    <lineage>
        <taxon>Bacteria</taxon>
        <taxon>Bacillati</taxon>
        <taxon>Actinomycetota</taxon>
        <taxon>Actinomycetes</taxon>
        <taxon>Micrococcales</taxon>
        <taxon>Intrasporangiaceae</taxon>
        <taxon>Terrabacter</taxon>
    </lineage>
</organism>
<evidence type="ECO:0000256" key="2">
    <source>
        <dbReference type="SAM" id="MobiDB-lite"/>
    </source>
</evidence>
<protein>
    <submittedName>
        <fullName evidence="3">Agmatine deiminase family protein</fullName>
    </submittedName>
</protein>
<evidence type="ECO:0000313" key="3">
    <source>
        <dbReference type="EMBL" id="GAA1985922.1"/>
    </source>
</evidence>
<reference evidence="3 4" key="1">
    <citation type="journal article" date="2019" name="Int. J. Syst. Evol. Microbiol.">
        <title>The Global Catalogue of Microorganisms (GCM) 10K type strain sequencing project: providing services to taxonomists for standard genome sequencing and annotation.</title>
        <authorList>
            <consortium name="The Broad Institute Genomics Platform"/>
            <consortium name="The Broad Institute Genome Sequencing Center for Infectious Disease"/>
            <person name="Wu L."/>
            <person name="Ma J."/>
        </authorList>
    </citation>
    <scope>NUCLEOTIDE SEQUENCE [LARGE SCALE GENOMIC DNA]</scope>
    <source>
        <strain evidence="3 4">JCM 15628</strain>
    </source>
</reference>
<sequence>MTDPAPAPGRAGTAEGADASSAGGWLMPSETDRHECTWMAWPSAGYTLGDTPEEVAAARRTWAAVANAVIEFEPVRMVVVPADVPVARQHLHPDVELLEAELDDAWMRDIGPTFVRSRDGARLGAVDWVFNGWGAQSWASWEHDSRIGAFVTQATGADAIGSALVNEGGGIHVDGLGTVLLTETVQLDPGRNPGLIRADVEAELARTIGATTCIWLPRGLTRDYDEFGTRGHVDIVATIPSPGVVLLHDQQDASHPDHAVSRQLRELLEDARDARGQRFEVVGVPAPRTLADAEGPVDWSYINHLVVNDGVIACTFGDEQDDASLGVLADAYPGRRVVGVDARPLFDRGGGIHCITQQQPAL</sequence>
<keyword evidence="4" id="KW-1185">Reference proteome</keyword>
<accession>A0ABN2SH09</accession>
<dbReference type="PANTHER" id="PTHR31377">
    <property type="entry name" value="AGMATINE DEIMINASE-RELATED"/>
    <property type="match status" value="1"/>
</dbReference>